<evidence type="ECO:0000256" key="1">
    <source>
        <dbReference type="SAM" id="SignalP"/>
    </source>
</evidence>
<gene>
    <name evidence="2" type="ORF">IWQ60_010229</name>
</gene>
<dbReference type="Proteomes" id="UP001150569">
    <property type="component" value="Unassembled WGS sequence"/>
</dbReference>
<reference evidence="2" key="1">
    <citation type="submission" date="2022-07" db="EMBL/GenBank/DDBJ databases">
        <title>Phylogenomic reconstructions and comparative analyses of Kickxellomycotina fungi.</title>
        <authorList>
            <person name="Reynolds N.K."/>
            <person name="Stajich J.E."/>
            <person name="Barry K."/>
            <person name="Grigoriev I.V."/>
            <person name="Crous P."/>
            <person name="Smith M.E."/>
        </authorList>
    </citation>
    <scope>NUCLEOTIDE SEQUENCE</scope>
    <source>
        <strain evidence="2">RSA 861</strain>
    </source>
</reference>
<dbReference type="EMBL" id="JANBPT010000952">
    <property type="protein sequence ID" value="KAJ1911249.1"/>
    <property type="molecule type" value="Genomic_DNA"/>
</dbReference>
<feature type="signal peptide" evidence="1">
    <location>
        <begin position="1"/>
        <end position="19"/>
    </location>
</feature>
<comment type="caution">
    <text evidence="2">The sequence shown here is derived from an EMBL/GenBank/DDBJ whole genome shotgun (WGS) entry which is preliminary data.</text>
</comment>
<keyword evidence="1" id="KW-0732">Signal</keyword>
<sequence>MKLVHLVSLSAAFLVATNAMFADVNTVEEQVAAIREVTKIYANVGGTGKFPADLEMQLFSSPLSAFMRCVGSEAKLAQTELDLPVFMHDIDASAVKKIVAQSFIFPLFFRALLTNIDGTYSKVMSQFKIDGQEEYHQKKVTSMKDDLTGSDYAKWISCLKLQYPKVNNPDSKMLAGNWVGVAIDTKHVDLLATMMSDKETIKYVIEFMSDSIPVKFQLYFRFVSLFGQRVLKPSNFEKTDHKDGPGYVEIIREVGEDIEKISFSTVLRSLYPFAIDNIYTHIASLTAEHPDIYSGDEVKQLLADQRLKNPRLAMTD</sequence>
<evidence type="ECO:0000313" key="2">
    <source>
        <dbReference type="EMBL" id="KAJ1911249.1"/>
    </source>
</evidence>
<name>A0A9W7ZLQ5_9FUNG</name>
<feature type="chain" id="PRO_5040758047" evidence="1">
    <location>
        <begin position="20"/>
        <end position="316"/>
    </location>
</feature>
<protein>
    <submittedName>
        <fullName evidence="2">Uncharacterized protein</fullName>
    </submittedName>
</protein>
<organism evidence="2 3">
    <name type="scientific">Tieghemiomyces parasiticus</name>
    <dbReference type="NCBI Taxonomy" id="78921"/>
    <lineage>
        <taxon>Eukaryota</taxon>
        <taxon>Fungi</taxon>
        <taxon>Fungi incertae sedis</taxon>
        <taxon>Zoopagomycota</taxon>
        <taxon>Kickxellomycotina</taxon>
        <taxon>Dimargaritomycetes</taxon>
        <taxon>Dimargaritales</taxon>
        <taxon>Dimargaritaceae</taxon>
        <taxon>Tieghemiomyces</taxon>
    </lineage>
</organism>
<accession>A0A9W7ZLQ5</accession>
<dbReference type="AlphaFoldDB" id="A0A9W7ZLQ5"/>
<keyword evidence="3" id="KW-1185">Reference proteome</keyword>
<evidence type="ECO:0000313" key="3">
    <source>
        <dbReference type="Proteomes" id="UP001150569"/>
    </source>
</evidence>
<proteinExistence type="predicted"/>